<dbReference type="STRING" id="641524.ADICYQ_4685"/>
<dbReference type="EMBL" id="ATNM01000152">
    <property type="protein sequence ID" value="EPR66282.1"/>
    <property type="molecule type" value="Genomic_DNA"/>
</dbReference>
<comment type="caution">
    <text evidence="1">The sequence shown here is derived from an EMBL/GenBank/DDBJ whole genome shotgun (WGS) entry which is preliminary data.</text>
</comment>
<organism evidence="1 2">
    <name type="scientific">Cyclobacterium qasimii M12-11B</name>
    <dbReference type="NCBI Taxonomy" id="641524"/>
    <lineage>
        <taxon>Bacteria</taxon>
        <taxon>Pseudomonadati</taxon>
        <taxon>Bacteroidota</taxon>
        <taxon>Cytophagia</taxon>
        <taxon>Cytophagales</taxon>
        <taxon>Cyclobacteriaceae</taxon>
        <taxon>Cyclobacterium</taxon>
    </lineage>
</organism>
<protein>
    <submittedName>
        <fullName evidence="1">Uncharacterized protein</fullName>
    </submittedName>
</protein>
<accession>S7V9Q1</accession>
<reference evidence="1 2" key="1">
    <citation type="journal article" date="2013" name="Genome Announc.">
        <title>Draft Genome Sequence of Cyclobacterium qasimii Strain M12-11BT, Isolated from Arctic Marine Sediment.</title>
        <authorList>
            <person name="Shivaji S."/>
            <person name="Ara S."/>
            <person name="Singh A."/>
            <person name="Kumar Pinnaka A."/>
        </authorList>
    </citation>
    <scope>NUCLEOTIDE SEQUENCE [LARGE SCALE GENOMIC DNA]</scope>
    <source>
        <strain evidence="1 2">M12-11B</strain>
    </source>
</reference>
<dbReference type="Proteomes" id="UP000014974">
    <property type="component" value="Unassembled WGS sequence"/>
</dbReference>
<gene>
    <name evidence="1" type="ORF">ADICYQ_4685</name>
</gene>
<sequence>MLIFWTVQEKKNNKHNHLQCFIGRVSEKYILTWLLSHRKSKIFRPFGEMILEFTG</sequence>
<proteinExistence type="predicted"/>
<evidence type="ECO:0000313" key="2">
    <source>
        <dbReference type="Proteomes" id="UP000014974"/>
    </source>
</evidence>
<dbReference type="AlphaFoldDB" id="S7V9Q1"/>
<evidence type="ECO:0000313" key="1">
    <source>
        <dbReference type="EMBL" id="EPR66282.1"/>
    </source>
</evidence>
<name>S7V9Q1_9BACT</name>